<dbReference type="Proteomes" id="UP001209412">
    <property type="component" value="Unassembled WGS sequence"/>
</dbReference>
<dbReference type="EMBL" id="JAPKHW010000048">
    <property type="protein sequence ID" value="MCX4150993.1"/>
    <property type="molecule type" value="Genomic_DNA"/>
</dbReference>
<evidence type="ECO:0000313" key="4">
    <source>
        <dbReference type="Proteomes" id="UP001242288"/>
    </source>
</evidence>
<accession>A0AAP5ES32</accession>
<name>A0AAP5ES32_9BURK</name>
<dbReference type="EMBL" id="JAMXWF010000048">
    <property type="protein sequence ID" value="MDQ6412808.1"/>
    <property type="molecule type" value="Genomic_DNA"/>
</dbReference>
<gene>
    <name evidence="2" type="ORF">NIE36_37425</name>
    <name evidence="1" type="ORF">OSB80_37510</name>
</gene>
<comment type="caution">
    <text evidence="2">The sequence shown here is derived from an EMBL/GenBank/DDBJ whole genome shotgun (WGS) entry which is preliminary data.</text>
</comment>
<protein>
    <submittedName>
        <fullName evidence="2">Uncharacterized protein</fullName>
    </submittedName>
</protein>
<reference evidence="2" key="1">
    <citation type="submission" date="2022-06" db="EMBL/GenBank/DDBJ databases">
        <title>PHB producers.</title>
        <authorList>
            <person name="Besaury L."/>
        </authorList>
    </citation>
    <scope>NUCLEOTIDE SEQUENCE</scope>
    <source>
        <strain evidence="2 3">SEWS6</strain>
    </source>
</reference>
<proteinExistence type="predicted"/>
<dbReference type="RefSeq" id="WP_266241733.1">
    <property type="nucleotide sequence ID" value="NZ_JAMXWF010000048.1"/>
</dbReference>
<evidence type="ECO:0000313" key="3">
    <source>
        <dbReference type="Proteomes" id="UP001209412"/>
    </source>
</evidence>
<dbReference type="AlphaFoldDB" id="A0AAP5ES32"/>
<evidence type="ECO:0000313" key="2">
    <source>
        <dbReference type="EMBL" id="MDQ6412808.1"/>
    </source>
</evidence>
<sequence>MDTNDKQTPQDAIRAEIDSLEAHLFARGFRIESVPGSMPGEPARVIQIRDDEAVPPGKSKVLDASALLWSLLIDLAEGSITLDQFQSFGGDECRNELFE</sequence>
<evidence type="ECO:0000313" key="1">
    <source>
        <dbReference type="EMBL" id="MCX4150993.1"/>
    </source>
</evidence>
<keyword evidence="3" id="KW-1185">Reference proteome</keyword>
<organism evidence="2 4">
    <name type="scientific">Paraburkholderia madseniana</name>
    <dbReference type="NCBI Taxonomy" id="2599607"/>
    <lineage>
        <taxon>Bacteria</taxon>
        <taxon>Pseudomonadati</taxon>
        <taxon>Pseudomonadota</taxon>
        <taxon>Betaproteobacteria</taxon>
        <taxon>Burkholderiales</taxon>
        <taxon>Burkholderiaceae</taxon>
        <taxon>Paraburkholderia</taxon>
    </lineage>
</organism>
<dbReference type="Proteomes" id="UP001242288">
    <property type="component" value="Unassembled WGS sequence"/>
</dbReference>